<dbReference type="InterPro" id="IPR052179">
    <property type="entry name" value="DD-CPase-like"/>
</dbReference>
<dbReference type="InterPro" id="IPR009045">
    <property type="entry name" value="Zn_M74/Hedgehog-like"/>
</dbReference>
<organism evidence="3 4">
    <name type="scientific">Cellulomonas persica</name>
    <dbReference type="NCBI Taxonomy" id="76861"/>
    <lineage>
        <taxon>Bacteria</taxon>
        <taxon>Bacillati</taxon>
        <taxon>Actinomycetota</taxon>
        <taxon>Actinomycetes</taxon>
        <taxon>Micrococcales</taxon>
        <taxon>Cellulomonadaceae</taxon>
        <taxon>Cellulomonas</taxon>
    </lineage>
</organism>
<dbReference type="InterPro" id="IPR003709">
    <property type="entry name" value="VanY-like_core_dom"/>
</dbReference>
<dbReference type="EMBL" id="BJUA01000010">
    <property type="protein sequence ID" value="GEK18460.1"/>
    <property type="molecule type" value="Genomic_DNA"/>
</dbReference>
<feature type="compositionally biased region" description="Low complexity" evidence="1">
    <location>
        <begin position="280"/>
        <end position="308"/>
    </location>
</feature>
<name>A0A510UZF3_9CELL</name>
<evidence type="ECO:0000256" key="1">
    <source>
        <dbReference type="SAM" id="MobiDB-lite"/>
    </source>
</evidence>
<evidence type="ECO:0000313" key="4">
    <source>
        <dbReference type="Proteomes" id="UP000321386"/>
    </source>
</evidence>
<evidence type="ECO:0000313" key="3">
    <source>
        <dbReference type="EMBL" id="GEK18460.1"/>
    </source>
</evidence>
<dbReference type="CDD" id="cd14814">
    <property type="entry name" value="Peptidase_M15"/>
    <property type="match status" value="1"/>
</dbReference>
<dbReference type="Pfam" id="PF02557">
    <property type="entry name" value="VanY"/>
    <property type="match status" value="1"/>
</dbReference>
<gene>
    <name evidence="3" type="ORF">CPE01_21930</name>
</gene>
<dbReference type="PANTHER" id="PTHR34385:SF1">
    <property type="entry name" value="PEPTIDOGLYCAN L-ALANYL-D-GLUTAMATE ENDOPEPTIDASE CWLK"/>
    <property type="match status" value="1"/>
</dbReference>
<dbReference type="SUPFAM" id="SSF55166">
    <property type="entry name" value="Hedgehog/DD-peptidase"/>
    <property type="match status" value="1"/>
</dbReference>
<feature type="domain" description="D-alanyl-D-alanine carboxypeptidase-like core" evidence="2">
    <location>
        <begin position="420"/>
        <end position="527"/>
    </location>
</feature>
<evidence type="ECO:0000259" key="2">
    <source>
        <dbReference type="Pfam" id="PF02557"/>
    </source>
</evidence>
<feature type="region of interest" description="Disordered" evidence="1">
    <location>
        <begin position="1"/>
        <end position="31"/>
    </location>
</feature>
<dbReference type="Gene3D" id="3.30.1380.10">
    <property type="match status" value="1"/>
</dbReference>
<accession>A0A510UZF3</accession>
<keyword evidence="4" id="KW-1185">Reference proteome</keyword>
<comment type="caution">
    <text evidence="3">The sequence shown here is derived from an EMBL/GenBank/DDBJ whole genome shotgun (WGS) entry which is preliminary data.</text>
</comment>
<dbReference type="AlphaFoldDB" id="A0A510UZF3"/>
<protein>
    <recommendedName>
        <fullName evidence="2">D-alanyl-D-alanine carboxypeptidase-like core domain-containing protein</fullName>
    </recommendedName>
</protein>
<dbReference type="Proteomes" id="UP000321386">
    <property type="component" value="Unassembled WGS sequence"/>
</dbReference>
<dbReference type="PANTHER" id="PTHR34385">
    <property type="entry name" value="D-ALANYL-D-ALANINE CARBOXYPEPTIDASE"/>
    <property type="match status" value="1"/>
</dbReference>
<sequence>MSDEPQRRRTSGGGRHAATDRTRTRHHPHLTPGRVAQGFVVVALTAAFGGFVSQSTAATEQDRTAMREARAAVADAALDAVHSARAATDAAEDVTVDDATVDELDAATAELEELLDEAGVLSARTTGAASRSGDRTASGTARDGTTSDRTATDGTATDGTATDGTAADEGATDGAAADGAAAGGAATDGAATDGAATDGAATDGAATDGAAADGAATDAPEPDGTATPDAAAPEATPTTEARVQGLLSASEDRLPTGADTTTGAPGDTSSEAPSSDAAGPEAGTDATADPAAAGDAAADPADDVVVPPVEGPEDETTRQIREALERVVELSHEVAETTQEERERIAAEQKAAAEKAAAEKAAAEAAAKAEAEAAAKAAAEAAAAKEAERAAWKASLRGYANGQIPASALCAPSFDSGALLRCDAAEDLDALDAAYYADFGAHLAISDSYRSYGSQVSCRARKGWLCARPGTSNHGTGVAVDLGGGIQVFGTAQHVWMQKHAADFGWVHPSWARAGGSKPEAWHWEYTR</sequence>
<proteinExistence type="predicted"/>
<dbReference type="GO" id="GO:0008233">
    <property type="term" value="F:peptidase activity"/>
    <property type="evidence" value="ECO:0007669"/>
    <property type="project" value="InterPro"/>
</dbReference>
<reference evidence="3 4" key="1">
    <citation type="submission" date="2019-07" db="EMBL/GenBank/DDBJ databases">
        <title>Whole genome shotgun sequence of Cellulomonas persica NBRC 101101.</title>
        <authorList>
            <person name="Hosoyama A."/>
            <person name="Uohara A."/>
            <person name="Ohji S."/>
            <person name="Ichikawa N."/>
        </authorList>
    </citation>
    <scope>NUCLEOTIDE SEQUENCE [LARGE SCALE GENOMIC DNA]</scope>
    <source>
        <strain evidence="3 4">NBRC 101101</strain>
    </source>
</reference>
<feature type="compositionally biased region" description="Low complexity" evidence="1">
    <location>
        <begin position="139"/>
        <end position="241"/>
    </location>
</feature>
<feature type="region of interest" description="Disordered" evidence="1">
    <location>
        <begin position="122"/>
        <end position="318"/>
    </location>
</feature>
<dbReference type="GO" id="GO:0006508">
    <property type="term" value="P:proteolysis"/>
    <property type="evidence" value="ECO:0007669"/>
    <property type="project" value="InterPro"/>
</dbReference>
<feature type="compositionally biased region" description="Low complexity" evidence="1">
    <location>
        <begin position="255"/>
        <end position="268"/>
    </location>
</feature>